<accession>A0A3D6BRV8</accession>
<reference evidence="1 2" key="1">
    <citation type="journal article" date="2018" name="Nat. Biotechnol.">
        <title>A standardized bacterial taxonomy based on genome phylogeny substantially revises the tree of life.</title>
        <authorList>
            <person name="Parks D.H."/>
            <person name="Chuvochina M."/>
            <person name="Waite D.W."/>
            <person name="Rinke C."/>
            <person name="Skarshewski A."/>
            <person name="Chaumeil P.A."/>
            <person name="Hugenholtz P."/>
        </authorList>
    </citation>
    <scope>NUCLEOTIDE SEQUENCE [LARGE SCALE GENOMIC DNA]</scope>
    <source>
        <strain evidence="1">UBA10227</strain>
    </source>
</reference>
<comment type="caution">
    <text evidence="1">The sequence shown here is derived from an EMBL/GenBank/DDBJ whole genome shotgun (WGS) entry which is preliminary data.</text>
</comment>
<dbReference type="EMBL" id="DPRK01000170">
    <property type="protein sequence ID" value="HCY81972.1"/>
    <property type="molecule type" value="Genomic_DNA"/>
</dbReference>
<organism evidence="1 2">
    <name type="scientific">Xanthomarina gelatinilytica</name>
    <dbReference type="NCBI Taxonomy" id="1137281"/>
    <lineage>
        <taxon>Bacteria</taxon>
        <taxon>Pseudomonadati</taxon>
        <taxon>Bacteroidota</taxon>
        <taxon>Flavobacteriia</taxon>
        <taxon>Flavobacteriales</taxon>
        <taxon>Flavobacteriaceae</taxon>
        <taxon>Xanthomarina</taxon>
    </lineage>
</organism>
<dbReference type="Proteomes" id="UP000263268">
    <property type="component" value="Unassembled WGS sequence"/>
</dbReference>
<proteinExistence type="predicted"/>
<evidence type="ECO:0000313" key="1">
    <source>
        <dbReference type="EMBL" id="HCY81972.1"/>
    </source>
</evidence>
<sequence length="91" mass="10424">MRSKKMAKKYIHVNQHKIRANKKHGTNEPVITIKEGRVNTYCHEVKVMGECTIRYGGNDKPILPCGARVVIETTAPYEIIKPEDYIEAEIK</sequence>
<evidence type="ECO:0000313" key="2">
    <source>
        <dbReference type="Proteomes" id="UP000263268"/>
    </source>
</evidence>
<name>A0A3D6BRV8_9FLAO</name>
<protein>
    <submittedName>
        <fullName evidence="1">Uncharacterized protein</fullName>
    </submittedName>
</protein>
<gene>
    <name evidence="1" type="ORF">DHV22_10415</name>
</gene>
<dbReference type="AlphaFoldDB" id="A0A3D6BRV8"/>